<dbReference type="UniPathway" id="UPA00359">
    <property type="reaction ID" value="UER00477"/>
</dbReference>
<comment type="function">
    <text evidence="6">Involved in the biosynthesis of lipid A, a phosphorylated glycolipid that anchors the lipopolysaccharide to the outer membrane of the cell.</text>
</comment>
<dbReference type="CDD" id="cd03351">
    <property type="entry name" value="LbH_UDP-GlcNAc_AT"/>
    <property type="match status" value="1"/>
</dbReference>
<dbReference type="HAMAP" id="MF_00387">
    <property type="entry name" value="LpxA"/>
    <property type="match status" value="1"/>
</dbReference>
<organism evidence="8 9">
    <name type="scientific">Candidatus Magnetobacterium bavaricum</name>
    <dbReference type="NCBI Taxonomy" id="29290"/>
    <lineage>
        <taxon>Bacteria</taxon>
        <taxon>Pseudomonadati</taxon>
        <taxon>Nitrospirota</taxon>
        <taxon>Thermodesulfovibrionia</taxon>
        <taxon>Thermodesulfovibrionales</taxon>
        <taxon>Candidatus Magnetobacteriaceae</taxon>
        <taxon>Candidatus Magnetobacterium</taxon>
    </lineage>
</organism>
<dbReference type="EC" id="2.3.1.129" evidence="6"/>
<dbReference type="Gene3D" id="1.20.1180.10">
    <property type="entry name" value="Udp N-acetylglucosamine O-acyltransferase, C-terminal domain"/>
    <property type="match status" value="1"/>
</dbReference>
<sequence length="261" mass="28408">MQPKIHPTAIIADDVQLDEDTEIGPYCIIGNGCKIAKGTKLISNVILEGTLEIGCNCTVHPFTSIGLPPQDMKYDGRQTSVKIGDNNTIREYATIHRASIHGDGITAIGDGNFIMAYVHVAHDCKLGNDIVMANAATLAGHVEIEDHAVIGGVVAIHQFTRIGAFAMVGGFSGVGQDVPPFTIASGPRARLYGLNLIGLKRNSFSDETIQRLKDAYKILFRDKLTLTEALRKLEDETEMTAEIKMLIDFISKNKRGICRQT</sequence>
<feature type="domain" description="UDP N-acetylglucosamine O-acyltransferase C-terminal" evidence="7">
    <location>
        <begin position="177"/>
        <end position="258"/>
    </location>
</feature>
<evidence type="ECO:0000256" key="1">
    <source>
        <dbReference type="ARBA" id="ARBA00022516"/>
    </source>
</evidence>
<dbReference type="PANTHER" id="PTHR43480">
    <property type="entry name" value="ACYL-[ACYL-CARRIER-PROTEIN]--UDP-N-ACETYLGLUCOSAMINE O-ACYLTRANSFERASE"/>
    <property type="match status" value="1"/>
</dbReference>
<dbReference type="AlphaFoldDB" id="A0A0F3GNI0"/>
<dbReference type="GO" id="GO:0008780">
    <property type="term" value="F:acyl-[acyl-carrier-protein]-UDP-N-acetylglucosamine O-acyltransferase activity"/>
    <property type="evidence" value="ECO:0007669"/>
    <property type="project" value="UniProtKB-UniRule"/>
</dbReference>
<dbReference type="NCBIfam" id="NF003657">
    <property type="entry name" value="PRK05289.1"/>
    <property type="match status" value="1"/>
</dbReference>
<comment type="catalytic activity">
    <reaction evidence="6">
        <text>a (3R)-hydroxyacyl-[ACP] + UDP-N-acetyl-alpha-D-glucosamine = a UDP-3-O-[(3R)-3-hydroxyacyl]-N-acetyl-alpha-D-glucosamine + holo-[ACP]</text>
        <dbReference type="Rhea" id="RHEA:67812"/>
        <dbReference type="Rhea" id="RHEA-COMP:9685"/>
        <dbReference type="Rhea" id="RHEA-COMP:9945"/>
        <dbReference type="ChEBI" id="CHEBI:57705"/>
        <dbReference type="ChEBI" id="CHEBI:64479"/>
        <dbReference type="ChEBI" id="CHEBI:78827"/>
        <dbReference type="ChEBI" id="CHEBI:173225"/>
        <dbReference type="EC" id="2.3.1.129"/>
    </reaction>
</comment>
<dbReference type="InterPro" id="IPR029098">
    <property type="entry name" value="Acetyltransf_C"/>
</dbReference>
<dbReference type="GO" id="GO:0005737">
    <property type="term" value="C:cytoplasm"/>
    <property type="evidence" value="ECO:0007669"/>
    <property type="project" value="UniProtKB-SubCell"/>
</dbReference>
<dbReference type="PIRSF" id="PIRSF000456">
    <property type="entry name" value="UDP-GlcNAc_acltr"/>
    <property type="match status" value="1"/>
</dbReference>
<keyword evidence="4 6" id="KW-0443">Lipid metabolism</keyword>
<comment type="subunit">
    <text evidence="6">Homotrimer.</text>
</comment>
<comment type="subcellular location">
    <subcellularLocation>
        <location evidence="6">Cytoplasm</location>
    </subcellularLocation>
</comment>
<name>A0A0F3GNI0_9BACT</name>
<evidence type="ECO:0000256" key="3">
    <source>
        <dbReference type="ARBA" id="ARBA00022679"/>
    </source>
</evidence>
<dbReference type="Proteomes" id="UP000033423">
    <property type="component" value="Unassembled WGS sequence"/>
</dbReference>
<evidence type="ECO:0000256" key="4">
    <source>
        <dbReference type="ARBA" id="ARBA00023098"/>
    </source>
</evidence>
<reference evidence="8 9" key="1">
    <citation type="submission" date="2015-02" db="EMBL/GenBank/DDBJ databases">
        <title>Single-cell genomics of uncultivated deep-branching MTB reveals a conserved set of magnetosome genes.</title>
        <authorList>
            <person name="Kolinko S."/>
            <person name="Richter M."/>
            <person name="Glockner F.O."/>
            <person name="Brachmann A."/>
            <person name="Schuler D."/>
        </authorList>
    </citation>
    <scope>NUCLEOTIDE SEQUENCE [LARGE SCALE GENOMIC DNA]</scope>
    <source>
        <strain evidence="8">TM-1</strain>
    </source>
</reference>
<keyword evidence="1 6" id="KW-0444">Lipid biosynthesis</keyword>
<evidence type="ECO:0000313" key="8">
    <source>
        <dbReference type="EMBL" id="KJU83490.1"/>
    </source>
</evidence>
<dbReference type="GO" id="GO:0016020">
    <property type="term" value="C:membrane"/>
    <property type="evidence" value="ECO:0007669"/>
    <property type="project" value="GOC"/>
</dbReference>
<keyword evidence="2 6" id="KW-0441">Lipid A biosynthesis</keyword>
<evidence type="ECO:0000259" key="7">
    <source>
        <dbReference type="Pfam" id="PF13720"/>
    </source>
</evidence>
<dbReference type="PATRIC" id="fig|29290.4.peg.5713"/>
<keyword evidence="6" id="KW-0677">Repeat</keyword>
<keyword evidence="6" id="KW-0963">Cytoplasm</keyword>
<comment type="similarity">
    <text evidence="6">Belongs to the transferase hexapeptide repeat family. LpxA subfamily.</text>
</comment>
<dbReference type="InterPro" id="IPR010137">
    <property type="entry name" value="Lipid_A_LpxA"/>
</dbReference>
<evidence type="ECO:0000256" key="5">
    <source>
        <dbReference type="ARBA" id="ARBA00023315"/>
    </source>
</evidence>
<dbReference type="InterPro" id="IPR037157">
    <property type="entry name" value="Acetyltransf_C_sf"/>
</dbReference>
<dbReference type="Gene3D" id="2.160.10.10">
    <property type="entry name" value="Hexapeptide repeat proteins"/>
    <property type="match status" value="1"/>
</dbReference>
<evidence type="ECO:0000256" key="2">
    <source>
        <dbReference type="ARBA" id="ARBA00022556"/>
    </source>
</evidence>
<dbReference type="NCBIfam" id="TIGR01852">
    <property type="entry name" value="lipid_A_lpxA"/>
    <property type="match status" value="1"/>
</dbReference>
<keyword evidence="9" id="KW-1185">Reference proteome</keyword>
<keyword evidence="5 6" id="KW-0012">Acyltransferase</keyword>
<keyword evidence="3 6" id="KW-0808">Transferase</keyword>
<dbReference type="SUPFAM" id="SSF51161">
    <property type="entry name" value="Trimeric LpxA-like enzymes"/>
    <property type="match status" value="1"/>
</dbReference>
<proteinExistence type="inferred from homology"/>
<dbReference type="Pfam" id="PF13720">
    <property type="entry name" value="Acetyltransf_11"/>
    <property type="match status" value="1"/>
</dbReference>
<dbReference type="PANTHER" id="PTHR43480:SF1">
    <property type="entry name" value="ACYL-[ACYL-CARRIER-PROTEIN]--UDP-N-ACETYLGLUCOSAMINE O-ACYLTRANSFERASE, MITOCHONDRIAL-RELATED"/>
    <property type="match status" value="1"/>
</dbReference>
<comment type="caution">
    <text evidence="8">The sequence shown here is derived from an EMBL/GenBank/DDBJ whole genome shotgun (WGS) entry which is preliminary data.</text>
</comment>
<protein>
    <recommendedName>
        <fullName evidence="6">Acyl-[acyl-carrier-protein]--UDP-N-acetylglucosamine O-acyltransferase</fullName>
        <shortName evidence="6">UDP-N-acetylglucosamine acyltransferase</shortName>
        <ecNumber evidence="6">2.3.1.129</ecNumber>
    </recommendedName>
</protein>
<dbReference type="GO" id="GO:0009245">
    <property type="term" value="P:lipid A biosynthetic process"/>
    <property type="evidence" value="ECO:0007669"/>
    <property type="project" value="UniProtKB-UniRule"/>
</dbReference>
<accession>A0A0F3GNI0</accession>
<evidence type="ECO:0000256" key="6">
    <source>
        <dbReference type="HAMAP-Rule" id="MF_00387"/>
    </source>
</evidence>
<comment type="pathway">
    <text evidence="6">Glycolipid biosynthesis; lipid IV(A) biosynthesis; lipid IV(A) from (3R)-3-hydroxytetradecanoyl-[acyl-carrier-protein] and UDP-N-acetyl-alpha-D-glucosamine: step 1/6.</text>
</comment>
<dbReference type="InterPro" id="IPR011004">
    <property type="entry name" value="Trimer_LpxA-like_sf"/>
</dbReference>
<evidence type="ECO:0000313" key="9">
    <source>
        <dbReference type="Proteomes" id="UP000033423"/>
    </source>
</evidence>
<gene>
    <name evidence="6" type="primary">lpxA</name>
    <name evidence="8" type="ORF">MBAV_004311</name>
</gene>
<dbReference type="EMBL" id="LACI01001864">
    <property type="protein sequence ID" value="KJU83490.1"/>
    <property type="molecule type" value="Genomic_DNA"/>
</dbReference>